<feature type="compositionally biased region" description="Low complexity" evidence="2">
    <location>
        <begin position="29"/>
        <end position="38"/>
    </location>
</feature>
<accession>A0A5C3MJM4</accession>
<proteinExistence type="predicted"/>
<evidence type="ECO:0000313" key="5">
    <source>
        <dbReference type="Proteomes" id="UP000308652"/>
    </source>
</evidence>
<dbReference type="STRING" id="68775.A0A5C3MJM4"/>
<organism evidence="4 5">
    <name type="scientific">Crucibulum laeve</name>
    <dbReference type="NCBI Taxonomy" id="68775"/>
    <lineage>
        <taxon>Eukaryota</taxon>
        <taxon>Fungi</taxon>
        <taxon>Dikarya</taxon>
        <taxon>Basidiomycota</taxon>
        <taxon>Agaricomycotina</taxon>
        <taxon>Agaricomycetes</taxon>
        <taxon>Agaricomycetidae</taxon>
        <taxon>Agaricales</taxon>
        <taxon>Agaricineae</taxon>
        <taxon>Nidulariaceae</taxon>
        <taxon>Crucibulum</taxon>
    </lineage>
</organism>
<dbReference type="GO" id="GO:0008270">
    <property type="term" value="F:zinc ion binding"/>
    <property type="evidence" value="ECO:0007669"/>
    <property type="project" value="UniProtKB-KW"/>
</dbReference>
<dbReference type="AlphaFoldDB" id="A0A5C3MJM4"/>
<dbReference type="InterPro" id="IPR036236">
    <property type="entry name" value="Znf_C2H2_sf"/>
</dbReference>
<feature type="domain" description="C2H2-type" evidence="3">
    <location>
        <begin position="109"/>
        <end position="141"/>
    </location>
</feature>
<evidence type="ECO:0000313" key="4">
    <source>
        <dbReference type="EMBL" id="TFK44875.1"/>
    </source>
</evidence>
<dbReference type="PROSITE" id="PS50157">
    <property type="entry name" value="ZINC_FINGER_C2H2_2"/>
    <property type="match status" value="1"/>
</dbReference>
<dbReference type="Gene3D" id="3.30.160.60">
    <property type="entry name" value="Classic Zinc Finger"/>
    <property type="match status" value="1"/>
</dbReference>
<protein>
    <recommendedName>
        <fullName evidence="3">C2H2-type domain-containing protein</fullName>
    </recommendedName>
</protein>
<evidence type="ECO:0000256" key="2">
    <source>
        <dbReference type="SAM" id="MobiDB-lite"/>
    </source>
</evidence>
<evidence type="ECO:0000259" key="3">
    <source>
        <dbReference type="PROSITE" id="PS50157"/>
    </source>
</evidence>
<sequence length="198" mass="22028">MQEMHIERESNSGPVRSQKSHVEKRTRASSSPRILSSPRLQAAAILPIPAELIHGTGSDKVMLLPVCRPNPTAKGASFTVRMPDKPAPAAAPLPNLSSSKKKTVAKKLHPCEYDGCLKTFTRRGDVRRHMETASEHKLDVPRGADSATRCRHCNDELSRPDARRRHEERGACGKRTIPRSKAYLESNRLLTNAFRHAE</sequence>
<evidence type="ECO:0000256" key="1">
    <source>
        <dbReference type="PROSITE-ProRule" id="PRU00042"/>
    </source>
</evidence>
<dbReference type="Proteomes" id="UP000308652">
    <property type="component" value="Unassembled WGS sequence"/>
</dbReference>
<dbReference type="InterPro" id="IPR013087">
    <property type="entry name" value="Znf_C2H2_type"/>
</dbReference>
<name>A0A5C3MJM4_9AGAR</name>
<reference evidence="4 5" key="1">
    <citation type="journal article" date="2019" name="Nat. Ecol. Evol.">
        <title>Megaphylogeny resolves global patterns of mushroom evolution.</title>
        <authorList>
            <person name="Varga T."/>
            <person name="Krizsan K."/>
            <person name="Foldi C."/>
            <person name="Dima B."/>
            <person name="Sanchez-Garcia M."/>
            <person name="Sanchez-Ramirez S."/>
            <person name="Szollosi G.J."/>
            <person name="Szarkandi J.G."/>
            <person name="Papp V."/>
            <person name="Albert L."/>
            <person name="Andreopoulos W."/>
            <person name="Angelini C."/>
            <person name="Antonin V."/>
            <person name="Barry K.W."/>
            <person name="Bougher N.L."/>
            <person name="Buchanan P."/>
            <person name="Buyck B."/>
            <person name="Bense V."/>
            <person name="Catcheside P."/>
            <person name="Chovatia M."/>
            <person name="Cooper J."/>
            <person name="Damon W."/>
            <person name="Desjardin D."/>
            <person name="Finy P."/>
            <person name="Geml J."/>
            <person name="Haridas S."/>
            <person name="Hughes K."/>
            <person name="Justo A."/>
            <person name="Karasinski D."/>
            <person name="Kautmanova I."/>
            <person name="Kiss B."/>
            <person name="Kocsube S."/>
            <person name="Kotiranta H."/>
            <person name="LaButti K.M."/>
            <person name="Lechner B.E."/>
            <person name="Liimatainen K."/>
            <person name="Lipzen A."/>
            <person name="Lukacs Z."/>
            <person name="Mihaltcheva S."/>
            <person name="Morgado L.N."/>
            <person name="Niskanen T."/>
            <person name="Noordeloos M.E."/>
            <person name="Ohm R.A."/>
            <person name="Ortiz-Santana B."/>
            <person name="Ovrebo C."/>
            <person name="Racz N."/>
            <person name="Riley R."/>
            <person name="Savchenko A."/>
            <person name="Shiryaev A."/>
            <person name="Soop K."/>
            <person name="Spirin V."/>
            <person name="Szebenyi C."/>
            <person name="Tomsovsky M."/>
            <person name="Tulloss R.E."/>
            <person name="Uehling J."/>
            <person name="Grigoriev I.V."/>
            <person name="Vagvolgyi C."/>
            <person name="Papp T."/>
            <person name="Martin F.M."/>
            <person name="Miettinen O."/>
            <person name="Hibbett D.S."/>
            <person name="Nagy L.G."/>
        </authorList>
    </citation>
    <scope>NUCLEOTIDE SEQUENCE [LARGE SCALE GENOMIC DNA]</scope>
    <source>
        <strain evidence="4 5">CBS 166.37</strain>
    </source>
</reference>
<feature type="region of interest" description="Disordered" evidence="2">
    <location>
        <begin position="1"/>
        <end position="38"/>
    </location>
</feature>
<keyword evidence="1" id="KW-0479">Metal-binding</keyword>
<keyword evidence="5" id="KW-1185">Reference proteome</keyword>
<dbReference type="OrthoDB" id="654211at2759"/>
<feature type="compositionally biased region" description="Basic and acidic residues" evidence="2">
    <location>
        <begin position="1"/>
        <end position="10"/>
    </location>
</feature>
<dbReference type="EMBL" id="ML213590">
    <property type="protein sequence ID" value="TFK44875.1"/>
    <property type="molecule type" value="Genomic_DNA"/>
</dbReference>
<keyword evidence="1" id="KW-0863">Zinc-finger</keyword>
<keyword evidence="1" id="KW-0862">Zinc</keyword>
<dbReference type="SUPFAM" id="SSF57667">
    <property type="entry name" value="beta-beta-alpha zinc fingers"/>
    <property type="match status" value="1"/>
</dbReference>
<gene>
    <name evidence="4" type="ORF">BDQ12DRAFT_673739</name>
</gene>